<dbReference type="EC" id="7.2.1.1" evidence="6"/>
<protein>
    <recommendedName>
        <fullName evidence="7">Na(+)-translocating NADH-quinone reductase subunit F</fullName>
        <ecNumber evidence="6">7.2.1.1</ecNumber>
    </recommendedName>
    <alternativeName>
        <fullName evidence="25">NQR complex subunit F</fullName>
    </alternativeName>
    <alternativeName>
        <fullName evidence="24">NQR-1 subunit F</fullName>
    </alternativeName>
</protein>
<dbReference type="Gene3D" id="3.10.20.30">
    <property type="match status" value="1"/>
</dbReference>
<dbReference type="InterPro" id="IPR001041">
    <property type="entry name" value="2Fe-2S_ferredoxin-type"/>
</dbReference>
<dbReference type="OrthoDB" id="9806195at2"/>
<dbReference type="PRINTS" id="PR00371">
    <property type="entry name" value="FPNCR"/>
</dbReference>
<evidence type="ECO:0000313" key="30">
    <source>
        <dbReference type="Proteomes" id="UP000054396"/>
    </source>
</evidence>
<dbReference type="InterPro" id="IPR001709">
    <property type="entry name" value="Flavoprot_Pyr_Nucl_cyt_Rdtase"/>
</dbReference>
<dbReference type="PANTHER" id="PTHR43644:SF1">
    <property type="entry name" value="NAD(P)H-FLAVIN REDUCTASE"/>
    <property type="match status" value="1"/>
</dbReference>
<dbReference type="GO" id="GO:0051537">
    <property type="term" value="F:2 iron, 2 sulfur cluster binding"/>
    <property type="evidence" value="ECO:0007669"/>
    <property type="project" value="UniProtKB-KW"/>
</dbReference>
<feature type="domain" description="2Fe-2S ferredoxin-type" evidence="27">
    <location>
        <begin position="33"/>
        <end position="126"/>
    </location>
</feature>
<evidence type="ECO:0000256" key="19">
    <source>
        <dbReference type="ARBA" id="ARBA00023053"/>
    </source>
</evidence>
<dbReference type="InterPro" id="IPR001433">
    <property type="entry name" value="OxRdtase_FAD/NAD-bd"/>
</dbReference>
<evidence type="ECO:0000256" key="4">
    <source>
        <dbReference type="ARBA" id="ARBA00005570"/>
    </source>
</evidence>
<comment type="subunit">
    <text evidence="5">Composed of six subunits; NqrA, NqrB, NqrC, NqrD, NqrE and NqrF.</text>
</comment>
<dbReference type="GO" id="GO:0006814">
    <property type="term" value="P:sodium ion transport"/>
    <property type="evidence" value="ECO:0007669"/>
    <property type="project" value="UniProtKB-KW"/>
</dbReference>
<dbReference type="GO" id="GO:0016655">
    <property type="term" value="F:oxidoreductase activity, acting on NAD(P)H, quinone or similar compound as acceptor"/>
    <property type="evidence" value="ECO:0007669"/>
    <property type="project" value="InterPro"/>
</dbReference>
<comment type="caution">
    <text evidence="29">The sequence shown here is derived from an EMBL/GenBank/DDBJ whole genome shotgun (WGS) entry which is preliminary data.</text>
</comment>
<keyword evidence="17" id="KW-0411">Iron-sulfur</keyword>
<sequence>MTEVLVGCAIIAALVVGLTVLLLLARRGLIPQGGIMVTVNRAMPVAAKRGDKLLGVLHGAGVAIPAACGGSGTCGLCRVTATGEGAGAPQATERGVLSPRERRDHVRLACQTTLRGDCAVEVPDDILSAGGGYVATVAATRMLAPLIREIVLDLPPERPATFHAGDFMQITAPPFTLDFAALDLPEAFRETWHANGWRTLRAQSETSVTRAYSLATRPQDTGRAVFNIRLAVPPAGHEHELPPGVVSSWLFSLQPGDPVTVSGPFGEFHVQPTEREMVFVGGGVGMAPLRAMIHQQLDRGTGRRIRYFYGARSGADLFYVEEFEALARQHGNFTFTPALSDPAPGDQWRGATGFIHQTLRAEMAGHPAPEECEYYLCGPPVMISAVLSTLDRLGVEPSSIFYDDFGT</sequence>
<dbReference type="GO" id="GO:0046872">
    <property type="term" value="F:metal ion binding"/>
    <property type="evidence" value="ECO:0007669"/>
    <property type="project" value="UniProtKB-KW"/>
</dbReference>
<keyword evidence="12" id="KW-0001">2Fe-2S</keyword>
<dbReference type="InterPro" id="IPR039261">
    <property type="entry name" value="FNR_nucleotide-bd"/>
</dbReference>
<evidence type="ECO:0000259" key="27">
    <source>
        <dbReference type="PROSITE" id="PS51085"/>
    </source>
</evidence>
<dbReference type="SUPFAM" id="SSF54292">
    <property type="entry name" value="2Fe-2S ferredoxin-like"/>
    <property type="match status" value="1"/>
</dbReference>
<keyword evidence="15" id="KW-1278">Translocase</keyword>
<dbReference type="InterPro" id="IPR036010">
    <property type="entry name" value="2Fe-2S_ferredoxin-like_sf"/>
</dbReference>
<evidence type="ECO:0000256" key="15">
    <source>
        <dbReference type="ARBA" id="ARBA00022967"/>
    </source>
</evidence>
<keyword evidence="22" id="KW-0472">Membrane</keyword>
<dbReference type="InterPro" id="IPR012675">
    <property type="entry name" value="Beta-grasp_dom_sf"/>
</dbReference>
<comment type="subcellular location">
    <subcellularLocation>
        <location evidence="3">Cell inner membrane</location>
    </subcellularLocation>
</comment>
<feature type="domain" description="FAD-binding FR-type" evidence="28">
    <location>
        <begin position="130"/>
        <end position="271"/>
    </location>
</feature>
<evidence type="ECO:0000259" key="28">
    <source>
        <dbReference type="PROSITE" id="PS51384"/>
    </source>
</evidence>
<reference evidence="29 30" key="1">
    <citation type="submission" date="2015-12" db="EMBL/GenBank/DDBJ databases">
        <authorList>
            <person name="Shamseldin A."/>
            <person name="Moawad H."/>
            <person name="Abd El-Rahim W.M."/>
            <person name="Sadowsky M.J."/>
        </authorList>
    </citation>
    <scope>NUCLEOTIDE SEQUENCE [LARGE SCALE GENOMIC DNA]</scope>
    <source>
        <strain evidence="29 30">SJ5A-1</strain>
    </source>
</reference>
<evidence type="ECO:0000256" key="21">
    <source>
        <dbReference type="ARBA" id="ARBA00023075"/>
    </source>
</evidence>
<dbReference type="SUPFAM" id="SSF63380">
    <property type="entry name" value="Riboflavin synthase domain-like"/>
    <property type="match status" value="1"/>
</dbReference>
<evidence type="ECO:0000256" key="24">
    <source>
        <dbReference type="ARBA" id="ARBA00030032"/>
    </source>
</evidence>
<keyword evidence="18" id="KW-0520">NAD</keyword>
<keyword evidence="21 29" id="KW-0830">Ubiquinone</keyword>
<evidence type="ECO:0000256" key="2">
    <source>
        <dbReference type="ARBA" id="ARBA00002972"/>
    </source>
</evidence>
<dbReference type="Gene3D" id="2.40.30.10">
    <property type="entry name" value="Translation factors"/>
    <property type="match status" value="1"/>
</dbReference>
<evidence type="ECO:0000256" key="3">
    <source>
        <dbReference type="ARBA" id="ARBA00004533"/>
    </source>
</evidence>
<keyword evidence="19" id="KW-0915">Sodium</keyword>
<evidence type="ECO:0000256" key="7">
    <source>
        <dbReference type="ARBA" id="ARBA00019729"/>
    </source>
</evidence>
<evidence type="ECO:0000256" key="13">
    <source>
        <dbReference type="ARBA" id="ARBA00022723"/>
    </source>
</evidence>
<dbReference type="InterPro" id="IPR017927">
    <property type="entry name" value="FAD-bd_FR_type"/>
</dbReference>
<keyword evidence="14" id="KW-0274">FAD</keyword>
<evidence type="ECO:0000256" key="12">
    <source>
        <dbReference type="ARBA" id="ARBA00022714"/>
    </source>
</evidence>
<keyword evidence="9" id="KW-1003">Cell membrane</keyword>
<evidence type="ECO:0000256" key="16">
    <source>
        <dbReference type="ARBA" id="ARBA00023004"/>
    </source>
</evidence>
<name>A0A0W7WKR0_9RHOB</name>
<keyword evidence="23" id="KW-0739">Sodium transport</keyword>
<dbReference type="EMBL" id="LPXO01000004">
    <property type="protein sequence ID" value="KUF11130.1"/>
    <property type="molecule type" value="Genomic_DNA"/>
</dbReference>
<evidence type="ECO:0000256" key="8">
    <source>
        <dbReference type="ARBA" id="ARBA00022448"/>
    </source>
</evidence>
<comment type="function">
    <text evidence="2">NQR complex catalyzes the reduction of ubiquinone-1 to ubiquinol by two successive reactions, coupled with the transport of Na(+) ions from the cytoplasm to the periplasm. The first step is catalyzed by NqrF, which accepts electrons from NADH and reduces ubiquinone-1 to ubisemiquinone by a one-electron transfer pathway.</text>
</comment>
<dbReference type="PROSITE" id="PS51085">
    <property type="entry name" value="2FE2S_FER_2"/>
    <property type="match status" value="1"/>
</dbReference>
<dbReference type="RefSeq" id="WP_058861794.1">
    <property type="nucleotide sequence ID" value="NZ_LPXO01000004.1"/>
</dbReference>
<dbReference type="GO" id="GO:0005886">
    <property type="term" value="C:plasma membrane"/>
    <property type="evidence" value="ECO:0007669"/>
    <property type="project" value="UniProtKB-SubCell"/>
</dbReference>
<evidence type="ECO:0000256" key="25">
    <source>
        <dbReference type="ARBA" id="ARBA00030787"/>
    </source>
</evidence>
<keyword evidence="10" id="KW-0997">Cell inner membrane</keyword>
<keyword evidence="20" id="KW-0406">Ion transport</keyword>
<evidence type="ECO:0000313" key="29">
    <source>
        <dbReference type="EMBL" id="KUF11130.1"/>
    </source>
</evidence>
<dbReference type="AlphaFoldDB" id="A0A0W7WKR0"/>
<comment type="catalytic activity">
    <reaction evidence="26">
        <text>a ubiquinone + n Na(+)(in) + NADH + H(+) = a ubiquinol + n Na(+)(out) + NAD(+)</text>
        <dbReference type="Rhea" id="RHEA:47748"/>
        <dbReference type="Rhea" id="RHEA-COMP:9565"/>
        <dbReference type="Rhea" id="RHEA-COMP:9566"/>
        <dbReference type="ChEBI" id="CHEBI:15378"/>
        <dbReference type="ChEBI" id="CHEBI:16389"/>
        <dbReference type="ChEBI" id="CHEBI:17976"/>
        <dbReference type="ChEBI" id="CHEBI:29101"/>
        <dbReference type="ChEBI" id="CHEBI:57540"/>
        <dbReference type="ChEBI" id="CHEBI:57945"/>
        <dbReference type="EC" id="7.2.1.1"/>
    </reaction>
</comment>
<evidence type="ECO:0000256" key="11">
    <source>
        <dbReference type="ARBA" id="ARBA00022630"/>
    </source>
</evidence>
<evidence type="ECO:0000256" key="20">
    <source>
        <dbReference type="ARBA" id="ARBA00023065"/>
    </source>
</evidence>
<dbReference type="InterPro" id="IPR017938">
    <property type="entry name" value="Riboflavin_synthase-like_b-brl"/>
</dbReference>
<dbReference type="PANTHER" id="PTHR43644">
    <property type="entry name" value="NA(+)-TRANSLOCATING NADH-QUINONE REDUCTASE SUBUNIT"/>
    <property type="match status" value="1"/>
</dbReference>
<evidence type="ECO:0000256" key="17">
    <source>
        <dbReference type="ARBA" id="ARBA00023014"/>
    </source>
</evidence>
<comment type="cofactor">
    <cofactor evidence="1">
        <name>FAD</name>
        <dbReference type="ChEBI" id="CHEBI:57692"/>
    </cofactor>
</comment>
<gene>
    <name evidence="29" type="ORF">AVJ23_08730</name>
</gene>
<keyword evidence="16" id="KW-0408">Iron</keyword>
<keyword evidence="13" id="KW-0479">Metal-binding</keyword>
<evidence type="ECO:0000256" key="23">
    <source>
        <dbReference type="ARBA" id="ARBA00023201"/>
    </source>
</evidence>
<evidence type="ECO:0000256" key="14">
    <source>
        <dbReference type="ARBA" id="ARBA00022827"/>
    </source>
</evidence>
<dbReference type="SUPFAM" id="SSF52343">
    <property type="entry name" value="Ferredoxin reductase-like, C-terminal NADP-linked domain"/>
    <property type="match status" value="1"/>
</dbReference>
<dbReference type="InterPro" id="IPR010205">
    <property type="entry name" value="NqrF"/>
</dbReference>
<evidence type="ECO:0000256" key="6">
    <source>
        <dbReference type="ARBA" id="ARBA00013099"/>
    </source>
</evidence>
<dbReference type="NCBIfam" id="TIGR01941">
    <property type="entry name" value="nqrF"/>
    <property type="match status" value="1"/>
</dbReference>
<keyword evidence="8" id="KW-0813">Transport</keyword>
<evidence type="ECO:0000256" key="1">
    <source>
        <dbReference type="ARBA" id="ARBA00001974"/>
    </source>
</evidence>
<evidence type="ECO:0000256" key="22">
    <source>
        <dbReference type="ARBA" id="ARBA00023136"/>
    </source>
</evidence>
<comment type="similarity">
    <text evidence="4">Belongs to the NqrF family.</text>
</comment>
<evidence type="ECO:0000256" key="10">
    <source>
        <dbReference type="ARBA" id="ARBA00022519"/>
    </source>
</evidence>
<evidence type="ECO:0000256" key="18">
    <source>
        <dbReference type="ARBA" id="ARBA00023027"/>
    </source>
</evidence>
<keyword evidence="11" id="KW-0285">Flavoprotein</keyword>
<dbReference type="CDD" id="cd06188">
    <property type="entry name" value="NADH_quinone_reductase"/>
    <property type="match status" value="1"/>
</dbReference>
<keyword evidence="30" id="KW-1185">Reference proteome</keyword>
<accession>A0A0W7WKR0</accession>
<proteinExistence type="inferred from homology"/>
<evidence type="ECO:0000256" key="9">
    <source>
        <dbReference type="ARBA" id="ARBA00022475"/>
    </source>
</evidence>
<organism evidence="29 30">
    <name type="scientific">Pseudoponticoccus marisrubri</name>
    <dbReference type="NCBI Taxonomy" id="1685382"/>
    <lineage>
        <taxon>Bacteria</taxon>
        <taxon>Pseudomonadati</taxon>
        <taxon>Pseudomonadota</taxon>
        <taxon>Alphaproteobacteria</taxon>
        <taxon>Rhodobacterales</taxon>
        <taxon>Roseobacteraceae</taxon>
        <taxon>Pseudoponticoccus</taxon>
    </lineage>
</organism>
<evidence type="ECO:0000256" key="26">
    <source>
        <dbReference type="ARBA" id="ARBA00048891"/>
    </source>
</evidence>
<dbReference type="CDD" id="cd00207">
    <property type="entry name" value="fer2"/>
    <property type="match status" value="1"/>
</dbReference>
<dbReference type="Proteomes" id="UP000054396">
    <property type="component" value="Unassembled WGS sequence"/>
</dbReference>
<dbReference type="Gene3D" id="3.40.50.80">
    <property type="entry name" value="Nucleotide-binding domain of ferredoxin-NADP reductase (FNR) module"/>
    <property type="match status" value="1"/>
</dbReference>
<dbReference type="STRING" id="1685382.AVJ23_08730"/>
<dbReference type="Pfam" id="PF00111">
    <property type="entry name" value="Fer2"/>
    <property type="match status" value="1"/>
</dbReference>
<dbReference type="Pfam" id="PF00175">
    <property type="entry name" value="NAD_binding_1"/>
    <property type="match status" value="1"/>
</dbReference>
<dbReference type="Pfam" id="PF00970">
    <property type="entry name" value="FAD_binding_6"/>
    <property type="match status" value="1"/>
</dbReference>
<dbReference type="InterPro" id="IPR008333">
    <property type="entry name" value="Cbr1-like_FAD-bd_dom"/>
</dbReference>
<dbReference type="PROSITE" id="PS51384">
    <property type="entry name" value="FAD_FR"/>
    <property type="match status" value="1"/>
</dbReference>
<evidence type="ECO:0000256" key="5">
    <source>
        <dbReference type="ARBA" id="ARBA00011309"/>
    </source>
</evidence>